<dbReference type="GO" id="GO:0016811">
    <property type="term" value="F:hydrolase activity, acting on carbon-nitrogen (but not peptide) bonds, in linear amides"/>
    <property type="evidence" value="ECO:0007669"/>
    <property type="project" value="TreeGrafter"/>
</dbReference>
<dbReference type="InterPro" id="IPR003737">
    <property type="entry name" value="GlcNAc_PI_deacetylase-related"/>
</dbReference>
<sequence length="254" mass="29027">MKRNIKYGIILIAIILFALYMFWPTINPFIPDNPNVLNVVLSNNDRILIMAPHPDDESVATGGLIQNALDKGIPVHVVFLTYGDFNVWSYTVYEKIPMLTPSQALELGEIRHQEALNAIKELGLSEKDVTFLGYPDYGTSEILYYHWGNNAPYSGILTRKTEVPYSTALSPGAPYKGESIMKDIESVINDFNPTKIFVSHPDDYHPDHRAMFVFTTVSLWEMGREVEIYPYLVHYRNWPLPLGYYPSYFLDPPS</sequence>
<dbReference type="PANTHER" id="PTHR12993:SF11">
    <property type="entry name" value="N-ACETYLGLUCOSAMINYL-PHOSPHATIDYLINOSITOL DE-N-ACETYLASE"/>
    <property type="match status" value="1"/>
</dbReference>
<dbReference type="Proteomes" id="UP000075578">
    <property type="component" value="Unassembled WGS sequence"/>
</dbReference>
<proteinExistence type="predicted"/>
<protein>
    <submittedName>
        <fullName evidence="1">Glucosamine-6-phosphate deaminase-like protein</fullName>
    </submittedName>
</protein>
<accession>A0A150J5X0</accession>
<dbReference type="InterPro" id="IPR024078">
    <property type="entry name" value="LmbE-like_dom_sf"/>
</dbReference>
<name>A0A150J5X0_9EURY</name>
<evidence type="ECO:0000313" key="2">
    <source>
        <dbReference type="Proteomes" id="UP000075578"/>
    </source>
</evidence>
<evidence type="ECO:0000313" key="1">
    <source>
        <dbReference type="EMBL" id="KYC52374.1"/>
    </source>
</evidence>
<comment type="caution">
    <text evidence="1">The sequence shown here is derived from an EMBL/GenBank/DDBJ whole genome shotgun (WGS) entry which is preliminary data.</text>
</comment>
<dbReference type="PANTHER" id="PTHR12993">
    <property type="entry name" value="N-ACETYLGLUCOSAMINYL-PHOSPHATIDYLINOSITOL DE-N-ACETYLASE-RELATED"/>
    <property type="match status" value="1"/>
</dbReference>
<organism evidence="1 2">
    <name type="scientific">Candidatus Methanofastidiosum methylothiophilum</name>
    <dbReference type="NCBI Taxonomy" id="1705564"/>
    <lineage>
        <taxon>Archaea</taxon>
        <taxon>Methanobacteriati</taxon>
        <taxon>Methanobacteriota</taxon>
        <taxon>Stenosarchaea group</taxon>
        <taxon>Candidatus Methanofastidiosia</taxon>
        <taxon>Candidatus Methanofastidiosales</taxon>
        <taxon>Candidatus Methanofastidiosaceae</taxon>
        <taxon>Candidatus Methanofastidiosum</taxon>
    </lineage>
</organism>
<gene>
    <name evidence="1" type="ORF">AMQ74_00762</name>
</gene>
<dbReference type="Pfam" id="PF02585">
    <property type="entry name" value="PIG-L"/>
    <property type="match status" value="1"/>
</dbReference>
<dbReference type="SUPFAM" id="SSF102588">
    <property type="entry name" value="LmbE-like"/>
    <property type="match status" value="1"/>
</dbReference>
<reference evidence="1 2" key="1">
    <citation type="journal article" date="2016" name="ISME J.">
        <title>Chasing the elusive Euryarchaeota class WSA2: genomes reveal a uniquely fastidious methyl-reducing methanogen.</title>
        <authorList>
            <person name="Nobu M.K."/>
            <person name="Narihiro T."/>
            <person name="Kuroda K."/>
            <person name="Mei R."/>
            <person name="Liu W.T."/>
        </authorList>
    </citation>
    <scope>NUCLEOTIDE SEQUENCE [LARGE SCALE GENOMIC DNA]</scope>
    <source>
        <strain evidence="1">U1lsi0528_Bin089</strain>
    </source>
</reference>
<dbReference type="EMBL" id="LNGD01000033">
    <property type="protein sequence ID" value="KYC52374.1"/>
    <property type="molecule type" value="Genomic_DNA"/>
</dbReference>
<dbReference type="Gene3D" id="3.40.50.10320">
    <property type="entry name" value="LmbE-like"/>
    <property type="match status" value="1"/>
</dbReference>
<dbReference type="AlphaFoldDB" id="A0A150J5X0"/>